<feature type="compositionally biased region" description="Basic residues" evidence="1">
    <location>
        <begin position="397"/>
        <end position="419"/>
    </location>
</feature>
<sequence length="562" mass="63494">MNLNPGALTVWETRNQNVGLQAAHESNSAFDLSFNTFTLQLTIRDVDEFNHDRLPSPRRRRRTLSLLRHSGQGARHHLVPSFVQPSGFNATRRASTGRSTLLLLNRAPASPTQANQPPSSVASQHYQQQQVTSKDQQQLLTHHPLHSSQRSLSQPLGQTTHSNYQQDQQQQQQHRHHHHSRLQQQQRHLQRHHLFSDYQIQQADRDSELGNQQSCDRLQGRLRNGASSAAETDEEIGLDSGSRAQITCNEDTECRKNVLGRDNQRSRHMNMRLVDGYPDENEESFGDQEDEGEEAEDEDEAEDEEEEPEEEEMLDGGEGEEEDEEDEDEEDGVLGIDEEDEEEDEEEEQDELGEEGEDEEEGDSGNGAEEEGRIVERRCGVIPRTGTLGSHADYNGTRRRSLRRRLSSGRLHKRPRHRLSSNAPSSNTGCYLDGEEELEEDGEDDGSADKEGEENGVDADDERQHDCEEEEEEEEEELGDGQGNRNHSYGRAGLDIAGTDIGGDTLPSGRAPLRGRRRGDSRPEPPDEASLQVQPHCKRLAPETVSPMNSGIISEFDFRNFW</sequence>
<protein>
    <submittedName>
        <fullName evidence="2">Uncharacterized protein</fullName>
    </submittedName>
</protein>
<evidence type="ECO:0000313" key="3">
    <source>
        <dbReference type="Proteomes" id="UP000784294"/>
    </source>
</evidence>
<evidence type="ECO:0000256" key="1">
    <source>
        <dbReference type="SAM" id="MobiDB-lite"/>
    </source>
</evidence>
<feature type="region of interest" description="Disordered" evidence="1">
    <location>
        <begin position="109"/>
        <end position="189"/>
    </location>
</feature>
<dbReference type="AlphaFoldDB" id="A0A448WRS4"/>
<organism evidence="2 3">
    <name type="scientific">Protopolystoma xenopodis</name>
    <dbReference type="NCBI Taxonomy" id="117903"/>
    <lineage>
        <taxon>Eukaryota</taxon>
        <taxon>Metazoa</taxon>
        <taxon>Spiralia</taxon>
        <taxon>Lophotrochozoa</taxon>
        <taxon>Platyhelminthes</taxon>
        <taxon>Monogenea</taxon>
        <taxon>Polyopisthocotylea</taxon>
        <taxon>Polystomatidea</taxon>
        <taxon>Polystomatidae</taxon>
        <taxon>Protopolystoma</taxon>
    </lineage>
</organism>
<proteinExistence type="predicted"/>
<feature type="compositionally biased region" description="Low complexity" evidence="1">
    <location>
        <begin position="127"/>
        <end position="138"/>
    </location>
</feature>
<comment type="caution">
    <text evidence="2">The sequence shown here is derived from an EMBL/GenBank/DDBJ whole genome shotgun (WGS) entry which is preliminary data.</text>
</comment>
<name>A0A448WRS4_9PLAT</name>
<feature type="compositionally biased region" description="Polar residues" evidence="1">
    <location>
        <begin position="420"/>
        <end position="429"/>
    </location>
</feature>
<feature type="compositionally biased region" description="Acidic residues" evidence="1">
    <location>
        <begin position="433"/>
        <end position="479"/>
    </location>
</feature>
<feature type="compositionally biased region" description="Acidic residues" evidence="1">
    <location>
        <begin position="277"/>
        <end position="363"/>
    </location>
</feature>
<keyword evidence="3" id="KW-1185">Reference proteome</keyword>
<feature type="compositionally biased region" description="Basic and acidic residues" evidence="1">
    <location>
        <begin position="370"/>
        <end position="379"/>
    </location>
</feature>
<dbReference type="Proteomes" id="UP000784294">
    <property type="component" value="Unassembled WGS sequence"/>
</dbReference>
<dbReference type="EMBL" id="CAAALY010037679">
    <property type="protein sequence ID" value="VEL18586.1"/>
    <property type="molecule type" value="Genomic_DNA"/>
</dbReference>
<feature type="region of interest" description="Disordered" evidence="1">
    <location>
        <begin position="259"/>
        <end position="545"/>
    </location>
</feature>
<accession>A0A448WRS4</accession>
<reference evidence="2" key="1">
    <citation type="submission" date="2018-11" db="EMBL/GenBank/DDBJ databases">
        <authorList>
            <consortium name="Pathogen Informatics"/>
        </authorList>
    </citation>
    <scope>NUCLEOTIDE SEQUENCE</scope>
</reference>
<evidence type="ECO:0000313" key="2">
    <source>
        <dbReference type="EMBL" id="VEL18586.1"/>
    </source>
</evidence>
<feature type="region of interest" description="Disordered" evidence="1">
    <location>
        <begin position="223"/>
        <end position="244"/>
    </location>
</feature>
<gene>
    <name evidence="2" type="ORF">PXEA_LOCUS12026</name>
</gene>
<feature type="compositionally biased region" description="Polar residues" evidence="1">
    <location>
        <begin position="110"/>
        <end position="126"/>
    </location>
</feature>
<feature type="compositionally biased region" description="Polar residues" evidence="1">
    <location>
        <begin position="146"/>
        <end position="164"/>
    </location>
</feature>